<gene>
    <name evidence="1" type="ORF">IMZ08_05375</name>
</gene>
<accession>A0ABR9QG75</accession>
<evidence type="ECO:0000313" key="2">
    <source>
        <dbReference type="Proteomes" id="UP001516662"/>
    </source>
</evidence>
<keyword evidence="2" id="KW-1185">Reference proteome</keyword>
<organism evidence="1 2">
    <name type="scientific">Litchfieldia luteola</name>
    <dbReference type="NCBI Taxonomy" id="682179"/>
    <lineage>
        <taxon>Bacteria</taxon>
        <taxon>Bacillati</taxon>
        <taxon>Bacillota</taxon>
        <taxon>Bacilli</taxon>
        <taxon>Bacillales</taxon>
        <taxon>Bacillaceae</taxon>
        <taxon>Litchfieldia</taxon>
    </lineage>
</organism>
<dbReference type="EMBL" id="JADCLJ010000009">
    <property type="protein sequence ID" value="MBE4907494.1"/>
    <property type="molecule type" value="Genomic_DNA"/>
</dbReference>
<dbReference type="RefSeq" id="WP_193534967.1">
    <property type="nucleotide sequence ID" value="NZ_JADCLJ010000009.1"/>
</dbReference>
<evidence type="ECO:0000313" key="1">
    <source>
        <dbReference type="EMBL" id="MBE4907494.1"/>
    </source>
</evidence>
<dbReference type="Proteomes" id="UP001516662">
    <property type="component" value="Unassembled WGS sequence"/>
</dbReference>
<sequence length="198" mass="22660">MKIRKLFKTKTSVGSEEVSKKYGGLIKQLDLDSFWSSLTEDERSFIRRSCKHSFGITFPLSEVDAPESQLKTRRDTSSFLIGCAAWAIEGNKYGLAEKLLLTSIDHAQDITSVHSAYHWLIKMHDHLRVSNIQSTKDCIVFCKSDIEILPLLQKELYSKGRSVQRVISINVLLSIYKELGLKEEFNELYELGSYYDAL</sequence>
<protein>
    <submittedName>
        <fullName evidence="1">Uncharacterized protein</fullName>
    </submittedName>
</protein>
<proteinExistence type="predicted"/>
<reference evidence="1 2" key="1">
    <citation type="submission" date="2020-10" db="EMBL/GenBank/DDBJ databases">
        <title>Bacillus sp. HD4P25, an endophyte from a halophyte.</title>
        <authorList>
            <person name="Sun J.-Q."/>
        </authorList>
    </citation>
    <scope>NUCLEOTIDE SEQUENCE [LARGE SCALE GENOMIC DNA]</scope>
    <source>
        <strain evidence="1 2">YIM 93174</strain>
    </source>
</reference>
<name>A0ABR9QG75_9BACI</name>
<comment type="caution">
    <text evidence="1">The sequence shown here is derived from an EMBL/GenBank/DDBJ whole genome shotgun (WGS) entry which is preliminary data.</text>
</comment>